<accession>A0ABY1KAS6</accession>
<dbReference type="RefSeq" id="WP_068592617.1">
    <property type="nucleotide sequence ID" value="NZ_FTNK01000017.1"/>
</dbReference>
<evidence type="ECO:0000313" key="2">
    <source>
        <dbReference type="EMBL" id="SIR52337.1"/>
    </source>
</evidence>
<gene>
    <name evidence="2" type="ORF">SAMN05421578_11712</name>
</gene>
<feature type="domain" description="VOC" evidence="1">
    <location>
        <begin position="2"/>
        <end position="117"/>
    </location>
</feature>
<dbReference type="Pfam" id="PF00903">
    <property type="entry name" value="Glyoxalase"/>
    <property type="match status" value="1"/>
</dbReference>
<evidence type="ECO:0000313" key="3">
    <source>
        <dbReference type="Proteomes" id="UP000186666"/>
    </source>
</evidence>
<proteinExistence type="predicted"/>
<dbReference type="PROSITE" id="PS51819">
    <property type="entry name" value="VOC"/>
    <property type="match status" value="1"/>
</dbReference>
<reference evidence="2 3" key="1">
    <citation type="submission" date="2017-01" db="EMBL/GenBank/DDBJ databases">
        <authorList>
            <person name="Varghese N."/>
            <person name="Submissions S."/>
        </authorList>
    </citation>
    <scope>NUCLEOTIDE SEQUENCE [LARGE SCALE GENOMIC DNA]</scope>
    <source>
        <strain evidence="2 3">ATCC 23464</strain>
    </source>
</reference>
<evidence type="ECO:0000259" key="1">
    <source>
        <dbReference type="PROSITE" id="PS51819"/>
    </source>
</evidence>
<name>A0ABY1KAS6_9BACL</name>
<protein>
    <submittedName>
        <fullName evidence="2">Catechol-2,3-dioxygenase</fullName>
    </submittedName>
</protein>
<sequence length="224" mass="25519">MKIVEIRLCAERLDTLKDFYSVQLGLPIIESSNTSITFSVGSSRLTFLQGDSVANPFYHFAFNIVENKNELAIEWLKSKGININQVDDHDESYFESWNSHSTYFYDPAGNIVEFIARHNQEYESDSEFTAKDVMNISEIGLPSDDVIELSIRIQEEYNEQIYISGSPTFTPIGDEEGLLILSSLHRMWLGSNKESEIFPVEIVIHKGKSGTKQLLGYPYRVTTI</sequence>
<dbReference type="SUPFAM" id="SSF54593">
    <property type="entry name" value="Glyoxalase/Bleomycin resistance protein/Dihydroxybiphenyl dioxygenase"/>
    <property type="match status" value="1"/>
</dbReference>
<dbReference type="EMBL" id="FTNK01000017">
    <property type="protein sequence ID" value="SIR52337.1"/>
    <property type="molecule type" value="Genomic_DNA"/>
</dbReference>
<dbReference type="InterPro" id="IPR029068">
    <property type="entry name" value="Glyas_Bleomycin-R_OHBP_Dase"/>
</dbReference>
<dbReference type="InterPro" id="IPR004360">
    <property type="entry name" value="Glyas_Fos-R_dOase_dom"/>
</dbReference>
<comment type="caution">
    <text evidence="2">The sequence shown here is derived from an EMBL/GenBank/DDBJ whole genome shotgun (WGS) entry which is preliminary data.</text>
</comment>
<keyword evidence="3" id="KW-1185">Reference proteome</keyword>
<dbReference type="Gene3D" id="3.10.180.10">
    <property type="entry name" value="2,3-Dihydroxybiphenyl 1,2-Dioxygenase, domain 1"/>
    <property type="match status" value="1"/>
</dbReference>
<dbReference type="InterPro" id="IPR037523">
    <property type="entry name" value="VOC_core"/>
</dbReference>
<dbReference type="Proteomes" id="UP000186666">
    <property type="component" value="Unassembled WGS sequence"/>
</dbReference>
<organism evidence="2 3">
    <name type="scientific">Paenibacillus macquariensis</name>
    <dbReference type="NCBI Taxonomy" id="948756"/>
    <lineage>
        <taxon>Bacteria</taxon>
        <taxon>Bacillati</taxon>
        <taxon>Bacillota</taxon>
        <taxon>Bacilli</taxon>
        <taxon>Bacillales</taxon>
        <taxon>Paenibacillaceae</taxon>
        <taxon>Paenibacillus</taxon>
    </lineage>
</organism>